<accession>A0ABU2JPZ0</accession>
<keyword evidence="1" id="KW-0596">Phosphopantetheine</keyword>
<dbReference type="RefSeq" id="WP_311666618.1">
    <property type="nucleotide sequence ID" value="NZ_JAVREO010000005.1"/>
</dbReference>
<evidence type="ECO:0000313" key="4">
    <source>
        <dbReference type="EMBL" id="MDT0266584.1"/>
    </source>
</evidence>
<sequence length="79" mass="8700">METWSGEFDVLLREYLTELAPDSPIDPDAPMKDLGLNSVGIVGLIVDLEEELGVFLPEEAVSPSTFYSARTLWSALRAD</sequence>
<protein>
    <submittedName>
        <fullName evidence="4">Acyl carrier protein</fullName>
    </submittedName>
</protein>
<dbReference type="Proteomes" id="UP001183410">
    <property type="component" value="Unassembled WGS sequence"/>
</dbReference>
<gene>
    <name evidence="4" type="ORF">RM844_09790</name>
</gene>
<keyword evidence="2" id="KW-0597">Phosphoprotein</keyword>
<dbReference type="Pfam" id="PF00550">
    <property type="entry name" value="PP-binding"/>
    <property type="match status" value="1"/>
</dbReference>
<name>A0ABU2JPZ0_9ACTN</name>
<dbReference type="InterPro" id="IPR006162">
    <property type="entry name" value="Ppantetheine_attach_site"/>
</dbReference>
<dbReference type="PROSITE" id="PS00012">
    <property type="entry name" value="PHOSPHOPANTETHEINE"/>
    <property type="match status" value="1"/>
</dbReference>
<comment type="caution">
    <text evidence="4">The sequence shown here is derived from an EMBL/GenBank/DDBJ whole genome shotgun (WGS) entry which is preliminary data.</text>
</comment>
<keyword evidence="5" id="KW-1185">Reference proteome</keyword>
<dbReference type="InterPro" id="IPR036736">
    <property type="entry name" value="ACP-like_sf"/>
</dbReference>
<dbReference type="EMBL" id="JAVREO010000005">
    <property type="protein sequence ID" value="MDT0266584.1"/>
    <property type="molecule type" value="Genomic_DNA"/>
</dbReference>
<evidence type="ECO:0000313" key="5">
    <source>
        <dbReference type="Proteomes" id="UP001183410"/>
    </source>
</evidence>
<evidence type="ECO:0000259" key="3">
    <source>
        <dbReference type="PROSITE" id="PS50075"/>
    </source>
</evidence>
<evidence type="ECO:0000256" key="1">
    <source>
        <dbReference type="ARBA" id="ARBA00022450"/>
    </source>
</evidence>
<dbReference type="InterPro" id="IPR009081">
    <property type="entry name" value="PP-bd_ACP"/>
</dbReference>
<organism evidence="4 5">
    <name type="scientific">Streptomyces chisholmiae</name>
    <dbReference type="NCBI Taxonomy" id="3075540"/>
    <lineage>
        <taxon>Bacteria</taxon>
        <taxon>Bacillati</taxon>
        <taxon>Actinomycetota</taxon>
        <taxon>Actinomycetes</taxon>
        <taxon>Kitasatosporales</taxon>
        <taxon>Streptomycetaceae</taxon>
        <taxon>Streptomyces</taxon>
    </lineage>
</organism>
<dbReference type="Gene3D" id="1.10.1200.10">
    <property type="entry name" value="ACP-like"/>
    <property type="match status" value="1"/>
</dbReference>
<dbReference type="SUPFAM" id="SSF47336">
    <property type="entry name" value="ACP-like"/>
    <property type="match status" value="1"/>
</dbReference>
<reference evidence="5" key="1">
    <citation type="submission" date="2023-07" db="EMBL/GenBank/DDBJ databases">
        <title>30 novel species of actinomycetes from the DSMZ collection.</title>
        <authorList>
            <person name="Nouioui I."/>
        </authorList>
    </citation>
    <scope>NUCLEOTIDE SEQUENCE [LARGE SCALE GENOMIC DNA]</scope>
    <source>
        <strain evidence="5">DSM 44915</strain>
    </source>
</reference>
<dbReference type="PROSITE" id="PS50075">
    <property type="entry name" value="CARRIER"/>
    <property type="match status" value="1"/>
</dbReference>
<feature type="domain" description="Carrier" evidence="3">
    <location>
        <begin position="2"/>
        <end position="79"/>
    </location>
</feature>
<proteinExistence type="predicted"/>
<evidence type="ECO:0000256" key="2">
    <source>
        <dbReference type="ARBA" id="ARBA00022553"/>
    </source>
</evidence>